<dbReference type="InterPro" id="IPR052573">
    <property type="entry name" value="DnaJ_C_subfamily_28"/>
</dbReference>
<dbReference type="AlphaFoldDB" id="A0A6B0SHB2"/>
<protein>
    <recommendedName>
        <fullName evidence="1">DnaJ homologue subfamily C member 28 conserved domain-containing protein</fullName>
    </recommendedName>
</protein>
<dbReference type="PANTHER" id="PTHR39158:SF1">
    <property type="entry name" value="DNAJ HOMOLOG SUBFAMILY C MEMBER 28"/>
    <property type="match status" value="1"/>
</dbReference>
<keyword evidence="3" id="KW-1185">Reference proteome</keyword>
<dbReference type="Proteomes" id="UP000322234">
    <property type="component" value="Unassembled WGS sequence"/>
</dbReference>
<reference evidence="2" key="1">
    <citation type="submission" date="2019-10" db="EMBL/GenBank/DDBJ databases">
        <title>The sequence and de novo assembly of the wild yak genome.</title>
        <authorList>
            <person name="Liu Y."/>
        </authorList>
    </citation>
    <scope>NUCLEOTIDE SEQUENCE [LARGE SCALE GENOMIC DNA]</scope>
    <source>
        <strain evidence="2">WY2019</strain>
    </source>
</reference>
<dbReference type="EMBL" id="VBQZ03012686">
    <property type="protein sequence ID" value="MXR00088.1"/>
    <property type="molecule type" value="Genomic_DNA"/>
</dbReference>
<dbReference type="InterPro" id="IPR018961">
    <property type="entry name" value="DnaJ_homolog_subfam-C_membr-28"/>
</dbReference>
<dbReference type="PANTHER" id="PTHR39158">
    <property type="entry name" value="OS08G0560600 PROTEIN"/>
    <property type="match status" value="1"/>
</dbReference>
<evidence type="ECO:0000313" key="3">
    <source>
        <dbReference type="Proteomes" id="UP000322234"/>
    </source>
</evidence>
<feature type="domain" description="DnaJ homologue subfamily C member 28 conserved" evidence="1">
    <location>
        <begin position="1"/>
        <end position="60"/>
    </location>
</feature>
<accession>A0A6B0SHB2</accession>
<sequence>MAKGDFDNLSGKGEPLKKFSGCSYIDPMTHNLNRILIDNGYQPEWILMQKEIKDTTDQLREAVLVSRKKTWESNDISGTETVGPSLQKVHFDAQKEIARTQEINTTLIKNKRNHR</sequence>
<comment type="caution">
    <text evidence="2">The sequence shown here is derived from an EMBL/GenBank/DDBJ whole genome shotgun (WGS) entry which is preliminary data.</text>
</comment>
<proteinExistence type="predicted"/>
<dbReference type="Pfam" id="PF09350">
    <property type="entry name" value="DJC28_CD"/>
    <property type="match status" value="1"/>
</dbReference>
<gene>
    <name evidence="2" type="ORF">E5288_WYG008320</name>
</gene>
<name>A0A6B0SHB2_9CETA</name>
<evidence type="ECO:0000259" key="1">
    <source>
        <dbReference type="Pfam" id="PF09350"/>
    </source>
</evidence>
<evidence type="ECO:0000313" key="2">
    <source>
        <dbReference type="EMBL" id="MXR00088.1"/>
    </source>
</evidence>
<organism evidence="2 3">
    <name type="scientific">Bos mutus</name>
    <name type="common">wild yak</name>
    <dbReference type="NCBI Taxonomy" id="72004"/>
    <lineage>
        <taxon>Eukaryota</taxon>
        <taxon>Metazoa</taxon>
        <taxon>Chordata</taxon>
        <taxon>Craniata</taxon>
        <taxon>Vertebrata</taxon>
        <taxon>Euteleostomi</taxon>
        <taxon>Mammalia</taxon>
        <taxon>Eutheria</taxon>
        <taxon>Laurasiatheria</taxon>
        <taxon>Artiodactyla</taxon>
        <taxon>Ruminantia</taxon>
        <taxon>Pecora</taxon>
        <taxon>Bovidae</taxon>
        <taxon>Bovinae</taxon>
        <taxon>Bos</taxon>
    </lineage>
</organism>